<dbReference type="EMBL" id="CAJJDO010000015">
    <property type="protein sequence ID" value="CAD8145884.1"/>
    <property type="molecule type" value="Genomic_DNA"/>
</dbReference>
<proteinExistence type="predicted"/>
<feature type="coiled-coil region" evidence="1">
    <location>
        <begin position="113"/>
        <end position="147"/>
    </location>
</feature>
<comment type="caution">
    <text evidence="2">The sequence shown here is derived from an EMBL/GenBank/DDBJ whole genome shotgun (WGS) entry which is preliminary data.</text>
</comment>
<accession>A0A8S1T4W1</accession>
<dbReference type="OrthoDB" id="294561at2759"/>
<evidence type="ECO:0000256" key="1">
    <source>
        <dbReference type="SAM" id="Coils"/>
    </source>
</evidence>
<reference evidence="2" key="1">
    <citation type="submission" date="2021-01" db="EMBL/GenBank/DDBJ databases">
        <authorList>
            <consortium name="Genoscope - CEA"/>
            <person name="William W."/>
        </authorList>
    </citation>
    <scope>NUCLEOTIDE SEQUENCE</scope>
</reference>
<keyword evidence="3" id="KW-1185">Reference proteome</keyword>
<keyword evidence="1" id="KW-0175">Coiled coil</keyword>
<evidence type="ECO:0000313" key="2">
    <source>
        <dbReference type="EMBL" id="CAD8145884.1"/>
    </source>
</evidence>
<dbReference type="Proteomes" id="UP000689195">
    <property type="component" value="Unassembled WGS sequence"/>
</dbReference>
<dbReference type="AlphaFoldDB" id="A0A8S1T4W1"/>
<feature type="coiled-coil region" evidence="1">
    <location>
        <begin position="260"/>
        <end position="287"/>
    </location>
</feature>
<protein>
    <submittedName>
        <fullName evidence="2">Uncharacterized protein</fullName>
    </submittedName>
</protein>
<feature type="coiled-coil region" evidence="1">
    <location>
        <begin position="191"/>
        <end position="218"/>
    </location>
</feature>
<sequence>MQKSHSPEPRRTNSKYSSFPFKLPINNIALPSTNSHVQSDQGRKVLIHVGQQSSKKIKQLLQVNTRPLINPSKVQIDIEKLQIIMNGKYEKNISNTSYSIQVENTLKEFRTKIEEQDSLIRLQEFKINRLQQELLFSKQQYQRMVSKFTQLDGKYNNYPQSTKLTKSQISIPQIEQIPQINKLIQVDNKKKRNIQEKIKGLVQENKKFKDEVQNKFKEVLKLVNEFTIAVICQASSLYMQQIKSIESVYEMHNNFTKNDYQGMRAQYDILNREIQLLEQQKEILYDKVISLL</sequence>
<organism evidence="2 3">
    <name type="scientific">Paramecium pentaurelia</name>
    <dbReference type="NCBI Taxonomy" id="43138"/>
    <lineage>
        <taxon>Eukaryota</taxon>
        <taxon>Sar</taxon>
        <taxon>Alveolata</taxon>
        <taxon>Ciliophora</taxon>
        <taxon>Intramacronucleata</taxon>
        <taxon>Oligohymenophorea</taxon>
        <taxon>Peniculida</taxon>
        <taxon>Parameciidae</taxon>
        <taxon>Paramecium</taxon>
    </lineage>
</organism>
<evidence type="ECO:0000313" key="3">
    <source>
        <dbReference type="Proteomes" id="UP000689195"/>
    </source>
</evidence>
<name>A0A8S1T4W1_9CILI</name>
<gene>
    <name evidence="2" type="ORF">PPENT_87.1.T0150066</name>
</gene>